<name>A0A9D7XN73_9BACT</name>
<dbReference type="Pfam" id="PF00856">
    <property type="entry name" value="SET"/>
    <property type="match status" value="1"/>
</dbReference>
<keyword evidence="5" id="KW-0949">S-adenosyl-L-methionine</keyword>
<dbReference type="PROSITE" id="PS50868">
    <property type="entry name" value="POST_SET"/>
    <property type="match status" value="1"/>
</dbReference>
<dbReference type="EMBL" id="JADKGY010000001">
    <property type="protein sequence ID" value="MBK9981925.1"/>
    <property type="molecule type" value="Genomic_DNA"/>
</dbReference>
<evidence type="ECO:0000256" key="6">
    <source>
        <dbReference type="SAM" id="MobiDB-lite"/>
    </source>
</evidence>
<evidence type="ECO:0000259" key="7">
    <source>
        <dbReference type="PROSITE" id="PS50280"/>
    </source>
</evidence>
<dbReference type="SMART" id="SM00317">
    <property type="entry name" value="SET"/>
    <property type="match status" value="1"/>
</dbReference>
<dbReference type="SUPFAM" id="SSF82199">
    <property type="entry name" value="SET domain"/>
    <property type="match status" value="1"/>
</dbReference>
<gene>
    <name evidence="9" type="ORF">IPP15_05785</name>
</gene>
<feature type="domain" description="SET" evidence="7">
    <location>
        <begin position="4"/>
        <end position="117"/>
    </location>
</feature>
<dbReference type="GO" id="GO:0005694">
    <property type="term" value="C:chromosome"/>
    <property type="evidence" value="ECO:0007669"/>
    <property type="project" value="UniProtKB-SubCell"/>
</dbReference>
<protein>
    <submittedName>
        <fullName evidence="9">SET domain-containing protein-lysine N-methyltransferase</fullName>
    </submittedName>
</protein>
<dbReference type="InterPro" id="IPR050777">
    <property type="entry name" value="SET2_Histone-Lys_MeTrsfase"/>
</dbReference>
<keyword evidence="2" id="KW-0158">Chromosome</keyword>
<feature type="compositionally biased region" description="Basic residues" evidence="6">
    <location>
        <begin position="183"/>
        <end position="198"/>
    </location>
</feature>
<evidence type="ECO:0000259" key="8">
    <source>
        <dbReference type="PROSITE" id="PS50868"/>
    </source>
</evidence>
<keyword evidence="4" id="KW-0808">Transferase</keyword>
<feature type="compositionally biased region" description="Basic and acidic residues" evidence="6">
    <location>
        <begin position="166"/>
        <end position="178"/>
    </location>
</feature>
<dbReference type="PANTHER" id="PTHR22884">
    <property type="entry name" value="SET DOMAIN PROTEINS"/>
    <property type="match status" value="1"/>
</dbReference>
<dbReference type="AlphaFoldDB" id="A0A9D7XN73"/>
<evidence type="ECO:0000313" key="10">
    <source>
        <dbReference type="Proteomes" id="UP000808337"/>
    </source>
</evidence>
<dbReference type="GO" id="GO:0008168">
    <property type="term" value="F:methyltransferase activity"/>
    <property type="evidence" value="ECO:0007669"/>
    <property type="project" value="UniProtKB-KW"/>
</dbReference>
<proteinExistence type="predicted"/>
<dbReference type="InterPro" id="IPR046341">
    <property type="entry name" value="SET_dom_sf"/>
</dbReference>
<dbReference type="InterPro" id="IPR003616">
    <property type="entry name" value="Post-SET_dom"/>
</dbReference>
<evidence type="ECO:0000256" key="3">
    <source>
        <dbReference type="ARBA" id="ARBA00022603"/>
    </source>
</evidence>
<evidence type="ECO:0000256" key="4">
    <source>
        <dbReference type="ARBA" id="ARBA00022679"/>
    </source>
</evidence>
<evidence type="ECO:0000313" key="9">
    <source>
        <dbReference type="EMBL" id="MBK9981925.1"/>
    </source>
</evidence>
<dbReference type="Proteomes" id="UP000808337">
    <property type="component" value="Unassembled WGS sequence"/>
</dbReference>
<feature type="domain" description="Post-SET" evidence="8">
    <location>
        <begin position="130"/>
        <end position="146"/>
    </location>
</feature>
<accession>A0A9D7XN73</accession>
<dbReference type="InterPro" id="IPR001214">
    <property type="entry name" value="SET_dom"/>
</dbReference>
<keyword evidence="3" id="KW-0489">Methyltransferase</keyword>
<organism evidence="9 10">
    <name type="scientific">Candidatus Opimibacter skivensis</name>
    <dbReference type="NCBI Taxonomy" id="2982028"/>
    <lineage>
        <taxon>Bacteria</taxon>
        <taxon>Pseudomonadati</taxon>
        <taxon>Bacteroidota</taxon>
        <taxon>Saprospiria</taxon>
        <taxon>Saprospirales</taxon>
        <taxon>Saprospiraceae</taxon>
        <taxon>Candidatus Opimibacter</taxon>
    </lineage>
</organism>
<comment type="caution">
    <text evidence="9">The sequence shown here is derived from an EMBL/GenBank/DDBJ whole genome shotgun (WGS) entry which is preliminary data.</text>
</comment>
<dbReference type="GO" id="GO:0032259">
    <property type="term" value="P:methylation"/>
    <property type="evidence" value="ECO:0007669"/>
    <property type="project" value="UniProtKB-KW"/>
</dbReference>
<reference evidence="9 10" key="1">
    <citation type="submission" date="2020-10" db="EMBL/GenBank/DDBJ databases">
        <title>Connecting structure to function with the recovery of over 1000 high-quality activated sludge metagenome-assembled genomes encoding full-length rRNA genes using long-read sequencing.</title>
        <authorList>
            <person name="Singleton C.M."/>
            <person name="Petriglieri F."/>
            <person name="Kristensen J.M."/>
            <person name="Kirkegaard R.H."/>
            <person name="Michaelsen T.Y."/>
            <person name="Andersen M.H."/>
            <person name="Karst S.M."/>
            <person name="Dueholm M.S."/>
            <person name="Nielsen P.H."/>
            <person name="Albertsen M."/>
        </authorList>
    </citation>
    <scope>NUCLEOTIDE SEQUENCE [LARGE SCALE GENOMIC DNA]</scope>
    <source>
        <strain evidence="9">Ribe_18-Q3-R11-54_MAXAC.273</strain>
    </source>
</reference>
<dbReference type="PROSITE" id="PS50280">
    <property type="entry name" value="SET"/>
    <property type="match status" value="1"/>
</dbReference>
<evidence type="ECO:0000256" key="2">
    <source>
        <dbReference type="ARBA" id="ARBA00022454"/>
    </source>
</evidence>
<dbReference type="Gene3D" id="2.170.270.10">
    <property type="entry name" value="SET domain"/>
    <property type="match status" value="1"/>
</dbReference>
<feature type="region of interest" description="Disordered" evidence="6">
    <location>
        <begin position="158"/>
        <end position="198"/>
    </location>
</feature>
<evidence type="ECO:0000256" key="1">
    <source>
        <dbReference type="ARBA" id="ARBA00004286"/>
    </source>
</evidence>
<evidence type="ECO:0000256" key="5">
    <source>
        <dbReference type="ARBA" id="ARBA00022691"/>
    </source>
</evidence>
<comment type="subcellular location">
    <subcellularLocation>
        <location evidence="1">Chromosome</location>
    </subcellularLocation>
</comment>
<sequence>MKTQPYHIVRNSKIHGKGVFAKRPIRKGVKVIEYTGDIISVKEADKIGVQQDDQGHSHTMLFTVDDKRVINGNTGGDAKFINHGCDPNCEAVQYGDKVFIESLRAIPQGQELTYDYHLVVDGKITEDVKKEYACFCGSPVCRGTQIDAKIVAKSEKKQAKKKAKKAKAESKKLREKAKQAAQKAKKKLKKKGKKDKKK</sequence>